<sequence>MWNEPYPKSPQILLPQTAVHFPEMADPQSSAPPQEGAVPDNHSPANKTMSTQSLDPATAVPSPPHSPLPTRLFRAGEYPKNAHINAHSKPQLIRVIADALANSPELDRVRSTPFGKLFTISTPQLYFSGKLVFNFISRHLITAKKNEIWMVFAGKPLKFSLREFWLVTGLECGPYPRESEIEAVNAKKEGKETMCKLLFGDEDADPKIDDLVLVLCDKDTPSIHKLALAFIIIVDGVLTPKSQYVKPSRETMEMLDHFEFFTKFPWGRRSLTSLSEKIECFKDDKSQEELKVSLRKHSKAILGFPLALQLFAFEAIQGLQKLIPNPEDSTLFHDRSIQNLSKIHPISTVHIMALEKESNVSVDSLLYSDHPLPDYSFEFENGITDPEVSELERRIKDGFMFDDSCLLGGDVAYPEVSALHVPIDGDVCTGGVSPTVTAAIARPTRSQARKTKKRKPVEQPQRGTKKARCVDADDDDFVQPPNKEDVPPGKKKQRVKDPEDDVQSQKKKDHAPNDDISDMIKTELRHFYVIQNNHTTKVAEGLKTFLRHEIKNVVAGLKEYVDRRLPRTNETNRRTRTAKSRDTMKSKATTVRTPSIPTRRTTRAGLRSSDPKIPTQGSGMTGNAQVVEEIVDVESSEEEVNPPS</sequence>
<gene>
    <name evidence="3" type="ordered locus">AALP_Aa5g153500</name>
</gene>
<feature type="compositionally biased region" description="Basic and acidic residues" evidence="1">
    <location>
        <begin position="503"/>
        <end position="516"/>
    </location>
</feature>
<dbReference type="PANTHER" id="PTHR48449">
    <property type="entry name" value="DUF1985 DOMAIN-CONTAINING PROTEIN"/>
    <property type="match status" value="1"/>
</dbReference>
<accession>A0A087GX98</accession>
<reference evidence="4" key="1">
    <citation type="journal article" date="2015" name="Nat. Plants">
        <title>Genome expansion of Arabis alpina linked with retrotransposition and reduced symmetric DNA methylation.</title>
        <authorList>
            <person name="Willing E.M."/>
            <person name="Rawat V."/>
            <person name="Mandakova T."/>
            <person name="Maumus F."/>
            <person name="James G.V."/>
            <person name="Nordstroem K.J."/>
            <person name="Becker C."/>
            <person name="Warthmann N."/>
            <person name="Chica C."/>
            <person name="Szarzynska B."/>
            <person name="Zytnicki M."/>
            <person name="Albani M.C."/>
            <person name="Kiefer C."/>
            <person name="Bergonzi S."/>
            <person name="Castaings L."/>
            <person name="Mateos J.L."/>
            <person name="Berns M.C."/>
            <person name="Bujdoso N."/>
            <person name="Piofczyk T."/>
            <person name="de Lorenzo L."/>
            <person name="Barrero-Sicilia C."/>
            <person name="Mateos I."/>
            <person name="Piednoel M."/>
            <person name="Hagmann J."/>
            <person name="Chen-Min-Tao R."/>
            <person name="Iglesias-Fernandez R."/>
            <person name="Schuster S.C."/>
            <person name="Alonso-Blanco C."/>
            <person name="Roudier F."/>
            <person name="Carbonero P."/>
            <person name="Paz-Ares J."/>
            <person name="Davis S.J."/>
            <person name="Pecinka A."/>
            <person name="Quesneville H."/>
            <person name="Colot V."/>
            <person name="Lysak M.A."/>
            <person name="Weigel D."/>
            <person name="Coupland G."/>
            <person name="Schneeberger K."/>
        </authorList>
    </citation>
    <scope>NUCLEOTIDE SEQUENCE [LARGE SCALE GENOMIC DNA]</scope>
    <source>
        <strain evidence="4">cv. Pajares</strain>
    </source>
</reference>
<dbReference type="Proteomes" id="UP000029120">
    <property type="component" value="Chromosome 5"/>
</dbReference>
<feature type="region of interest" description="Disordered" evidence="1">
    <location>
        <begin position="1"/>
        <end position="71"/>
    </location>
</feature>
<evidence type="ECO:0000313" key="3">
    <source>
        <dbReference type="EMBL" id="KFK34500.1"/>
    </source>
</evidence>
<feature type="compositionally biased region" description="Low complexity" evidence="1">
    <location>
        <begin position="589"/>
        <end position="599"/>
    </location>
</feature>
<dbReference type="PANTHER" id="PTHR48449:SF1">
    <property type="entry name" value="DUF1985 DOMAIN-CONTAINING PROTEIN"/>
    <property type="match status" value="1"/>
</dbReference>
<dbReference type="OrthoDB" id="1069218at2759"/>
<feature type="domain" description="DUF1985" evidence="2">
    <location>
        <begin position="137"/>
        <end position="275"/>
    </location>
</feature>
<feature type="region of interest" description="Disordered" evidence="1">
    <location>
        <begin position="439"/>
        <end position="516"/>
    </location>
</feature>
<name>A0A087GX98_ARAAL</name>
<dbReference type="EMBL" id="CM002873">
    <property type="protein sequence ID" value="KFK34500.1"/>
    <property type="molecule type" value="Genomic_DNA"/>
</dbReference>
<dbReference type="InterPro" id="IPR015410">
    <property type="entry name" value="DUF1985"/>
</dbReference>
<evidence type="ECO:0000313" key="4">
    <source>
        <dbReference type="Proteomes" id="UP000029120"/>
    </source>
</evidence>
<keyword evidence="4" id="KW-1185">Reference proteome</keyword>
<feature type="compositionally biased region" description="Polar residues" evidence="1">
    <location>
        <begin position="615"/>
        <end position="624"/>
    </location>
</feature>
<feature type="compositionally biased region" description="Polar residues" evidence="1">
    <location>
        <begin position="43"/>
        <end position="55"/>
    </location>
</feature>
<feature type="compositionally biased region" description="Basic and acidic residues" evidence="1">
    <location>
        <begin position="571"/>
        <end position="585"/>
    </location>
</feature>
<proteinExistence type="predicted"/>
<dbReference type="AlphaFoldDB" id="A0A087GX98"/>
<feature type="region of interest" description="Disordered" evidence="1">
    <location>
        <begin position="571"/>
        <end position="644"/>
    </location>
</feature>
<organism evidence="3 4">
    <name type="scientific">Arabis alpina</name>
    <name type="common">Alpine rock-cress</name>
    <dbReference type="NCBI Taxonomy" id="50452"/>
    <lineage>
        <taxon>Eukaryota</taxon>
        <taxon>Viridiplantae</taxon>
        <taxon>Streptophyta</taxon>
        <taxon>Embryophyta</taxon>
        <taxon>Tracheophyta</taxon>
        <taxon>Spermatophyta</taxon>
        <taxon>Magnoliopsida</taxon>
        <taxon>eudicotyledons</taxon>
        <taxon>Gunneridae</taxon>
        <taxon>Pentapetalae</taxon>
        <taxon>rosids</taxon>
        <taxon>malvids</taxon>
        <taxon>Brassicales</taxon>
        <taxon>Brassicaceae</taxon>
        <taxon>Arabideae</taxon>
        <taxon>Arabis</taxon>
    </lineage>
</organism>
<evidence type="ECO:0000256" key="1">
    <source>
        <dbReference type="SAM" id="MobiDB-lite"/>
    </source>
</evidence>
<evidence type="ECO:0000259" key="2">
    <source>
        <dbReference type="Pfam" id="PF09331"/>
    </source>
</evidence>
<protein>
    <recommendedName>
        <fullName evidence="2">DUF1985 domain-containing protein</fullName>
    </recommendedName>
</protein>
<dbReference type="Gramene" id="KFK34500">
    <property type="protein sequence ID" value="KFK34500"/>
    <property type="gene ID" value="AALP_AA5G153500"/>
</dbReference>
<dbReference type="Pfam" id="PF09331">
    <property type="entry name" value="DUF1985"/>
    <property type="match status" value="1"/>
</dbReference>
<feature type="compositionally biased region" description="Acidic residues" evidence="1">
    <location>
        <begin position="629"/>
        <end position="644"/>
    </location>
</feature>